<dbReference type="InterPro" id="IPR029063">
    <property type="entry name" value="SAM-dependent_MTases_sf"/>
</dbReference>
<protein>
    <submittedName>
        <fullName evidence="5">Putative N6-adenine-specific DNA methylase</fullName>
    </submittedName>
</protein>
<keyword evidence="1 5" id="KW-0489">Methyltransferase</keyword>
<evidence type="ECO:0000256" key="1">
    <source>
        <dbReference type="ARBA" id="ARBA00022603"/>
    </source>
</evidence>
<dbReference type="PROSITE" id="PS00092">
    <property type="entry name" value="N6_MTASE"/>
    <property type="match status" value="1"/>
</dbReference>
<keyword evidence="6" id="KW-1185">Reference proteome</keyword>
<sequence length="364" mass="38935">MEEFEIFAAAPPGLEPMLLPEFRALGYKDARYGPGGVTMVGTWADVWRLNLELRGASRVLARIGTFRASHLNVLAQRAAEFDWNAVLPRGVAVRVEVTCARSKIYHEGAAKERIGKAMAGAGLRMESEAELRLLVRIERNVVTLSLDTSGALLHKRGHKEAVGKAPIRETMAALFLRAMGFDGTQRVMDPMCGSGTFLIEAAEIACGAQAGRSRDFAFQHFVGFDAEAFAEMRRSLGPVTGPPLAFGSDRDAGAIRSASANAARAGVEELCAFSHHAVSDASPPDGPPGIVIVNPPYGGRVGQKKQLFALYGALGKTLTARFGGWKVGIITSEPSLAKATGLKLMQGPKVPHGGLNIWLFQSQL</sequence>
<feature type="domain" description="Ribosomal RNA large subunit methyltransferase K/L-like methyltransferase" evidence="3">
    <location>
        <begin position="156"/>
        <end position="343"/>
    </location>
</feature>
<dbReference type="RefSeq" id="WP_107843851.1">
    <property type="nucleotide sequence ID" value="NZ_QBKS01000001.1"/>
</dbReference>
<gene>
    <name evidence="5" type="ORF">C8N43_0211</name>
</gene>
<dbReference type="GO" id="GO:0008990">
    <property type="term" value="F:rRNA (guanine-N2-)-methyltransferase activity"/>
    <property type="evidence" value="ECO:0007669"/>
    <property type="project" value="TreeGrafter"/>
</dbReference>
<dbReference type="PANTHER" id="PTHR47313:SF1">
    <property type="entry name" value="RIBOSOMAL RNA LARGE SUBUNIT METHYLTRANSFERASE K_L"/>
    <property type="match status" value="1"/>
</dbReference>
<dbReference type="InterPro" id="IPR000241">
    <property type="entry name" value="RlmKL-like_Mtase"/>
</dbReference>
<comment type="caution">
    <text evidence="5">The sequence shown here is derived from an EMBL/GenBank/DDBJ whole genome shotgun (WGS) entry which is preliminary data.</text>
</comment>
<evidence type="ECO:0000256" key="2">
    <source>
        <dbReference type="ARBA" id="ARBA00022679"/>
    </source>
</evidence>
<dbReference type="Pfam" id="PF01170">
    <property type="entry name" value="UPF0020"/>
    <property type="match status" value="1"/>
</dbReference>
<dbReference type="OrthoDB" id="9809404at2"/>
<proteinExistence type="predicted"/>
<reference evidence="5 6" key="1">
    <citation type="submission" date="2018-04" db="EMBL/GenBank/DDBJ databases">
        <title>Genomic Encyclopedia of Archaeal and Bacterial Type Strains, Phase II (KMG-II): from individual species to whole genera.</title>
        <authorList>
            <person name="Goeker M."/>
        </authorList>
    </citation>
    <scope>NUCLEOTIDE SEQUENCE [LARGE SCALE GENOMIC DNA]</scope>
    <source>
        <strain evidence="5 6">DSM 100977</strain>
    </source>
</reference>
<dbReference type="PANTHER" id="PTHR47313">
    <property type="entry name" value="RIBOSOMAL RNA LARGE SUBUNIT METHYLTRANSFERASE K/L"/>
    <property type="match status" value="1"/>
</dbReference>
<dbReference type="InterPro" id="IPR002052">
    <property type="entry name" value="DNA_methylase_N6_adenine_CS"/>
</dbReference>
<evidence type="ECO:0000259" key="4">
    <source>
        <dbReference type="Pfam" id="PF22020"/>
    </source>
</evidence>
<dbReference type="PROSITE" id="PS01261">
    <property type="entry name" value="UPF0020"/>
    <property type="match status" value="1"/>
</dbReference>
<dbReference type="PRINTS" id="PR00507">
    <property type="entry name" value="N12N6MTFRASE"/>
</dbReference>
<evidence type="ECO:0000313" key="5">
    <source>
        <dbReference type="EMBL" id="PTX55572.1"/>
    </source>
</evidence>
<dbReference type="AlphaFoldDB" id="A0A2T6BHP2"/>
<dbReference type="Pfam" id="PF22020">
    <property type="entry name" value="RlmL_1st"/>
    <property type="match status" value="1"/>
</dbReference>
<dbReference type="InterPro" id="IPR053943">
    <property type="entry name" value="RlmKL-like_Mtase_CS"/>
</dbReference>
<keyword evidence="2" id="KW-0808">Transferase</keyword>
<name>A0A2T6BHP2_9RHOB</name>
<dbReference type="Gene3D" id="3.40.50.150">
    <property type="entry name" value="Vaccinia Virus protein VP39"/>
    <property type="match status" value="1"/>
</dbReference>
<dbReference type="Gene3D" id="3.30.2130.30">
    <property type="match status" value="1"/>
</dbReference>
<dbReference type="SUPFAM" id="SSF53335">
    <property type="entry name" value="S-adenosyl-L-methionine-dependent methyltransferases"/>
    <property type="match status" value="1"/>
</dbReference>
<feature type="domain" description="RlmL ferredoxin-like" evidence="4">
    <location>
        <begin position="5"/>
        <end position="60"/>
    </location>
</feature>
<dbReference type="GO" id="GO:0003676">
    <property type="term" value="F:nucleic acid binding"/>
    <property type="evidence" value="ECO:0007669"/>
    <property type="project" value="InterPro"/>
</dbReference>
<accession>A0A2T6BHP2</accession>
<evidence type="ECO:0000259" key="3">
    <source>
        <dbReference type="Pfam" id="PF01170"/>
    </source>
</evidence>
<dbReference type="CDD" id="cd11715">
    <property type="entry name" value="THUMP_AdoMetMT"/>
    <property type="match status" value="1"/>
</dbReference>
<dbReference type="Proteomes" id="UP000243978">
    <property type="component" value="Unassembled WGS sequence"/>
</dbReference>
<organism evidence="5 6">
    <name type="scientific">Litoreibacter ponti</name>
    <dbReference type="NCBI Taxonomy" id="1510457"/>
    <lineage>
        <taxon>Bacteria</taxon>
        <taxon>Pseudomonadati</taxon>
        <taxon>Pseudomonadota</taxon>
        <taxon>Alphaproteobacteria</taxon>
        <taxon>Rhodobacterales</taxon>
        <taxon>Roseobacteraceae</taxon>
        <taxon>Litoreibacter</taxon>
    </lineage>
</organism>
<dbReference type="EMBL" id="QBKS01000001">
    <property type="protein sequence ID" value="PTX55572.1"/>
    <property type="molecule type" value="Genomic_DNA"/>
</dbReference>
<dbReference type="GO" id="GO:0070043">
    <property type="term" value="F:rRNA (guanine-N7-)-methyltransferase activity"/>
    <property type="evidence" value="ECO:0007669"/>
    <property type="project" value="TreeGrafter"/>
</dbReference>
<dbReference type="InterPro" id="IPR054170">
    <property type="entry name" value="RlmL_1st"/>
</dbReference>
<evidence type="ECO:0000313" key="6">
    <source>
        <dbReference type="Proteomes" id="UP000243978"/>
    </source>
</evidence>